<dbReference type="Proteomes" id="UP000636709">
    <property type="component" value="Unassembled WGS sequence"/>
</dbReference>
<dbReference type="PANTHER" id="PTHR31170">
    <property type="entry name" value="BNAC04G53230D PROTEIN"/>
    <property type="match status" value="1"/>
</dbReference>
<accession>A0A835BD10</accession>
<keyword evidence="2" id="KW-0472">Membrane</keyword>
<evidence type="ECO:0000256" key="2">
    <source>
        <dbReference type="SAM" id="Phobius"/>
    </source>
</evidence>
<keyword evidence="2" id="KW-1133">Transmembrane helix</keyword>
<name>A0A835BD10_9POAL</name>
<evidence type="ECO:0000313" key="4">
    <source>
        <dbReference type="Proteomes" id="UP000636709"/>
    </source>
</evidence>
<dbReference type="EMBL" id="JACEFO010001907">
    <property type="protein sequence ID" value="KAF8694363.1"/>
    <property type="molecule type" value="Genomic_DNA"/>
</dbReference>
<dbReference type="AlphaFoldDB" id="A0A835BD10"/>
<evidence type="ECO:0000313" key="3">
    <source>
        <dbReference type="EMBL" id="KAF8694363.1"/>
    </source>
</evidence>
<feature type="transmembrane region" description="Helical" evidence="2">
    <location>
        <begin position="443"/>
        <end position="466"/>
    </location>
</feature>
<dbReference type="PANTHER" id="PTHR31170:SF18">
    <property type="entry name" value="(WILD MALAYSIAN BANANA) HYPOTHETICAL PROTEIN"/>
    <property type="match status" value="1"/>
</dbReference>
<feature type="compositionally biased region" description="Polar residues" evidence="1">
    <location>
        <begin position="244"/>
        <end position="256"/>
    </location>
</feature>
<evidence type="ECO:0000256" key="1">
    <source>
        <dbReference type="SAM" id="MobiDB-lite"/>
    </source>
</evidence>
<dbReference type="Pfam" id="PF03140">
    <property type="entry name" value="DUF247"/>
    <property type="match status" value="1"/>
</dbReference>
<reference evidence="3" key="1">
    <citation type="submission" date="2020-07" db="EMBL/GenBank/DDBJ databases">
        <title>Genome sequence and genetic diversity analysis of an under-domesticated orphan crop, white fonio (Digitaria exilis).</title>
        <authorList>
            <person name="Bennetzen J.L."/>
            <person name="Chen S."/>
            <person name="Ma X."/>
            <person name="Wang X."/>
            <person name="Yssel A.E.J."/>
            <person name="Chaluvadi S.R."/>
            <person name="Johnson M."/>
            <person name="Gangashetty P."/>
            <person name="Hamidou F."/>
            <person name="Sanogo M.D."/>
            <person name="Zwaenepoel A."/>
            <person name="Wallace J."/>
            <person name="Van De Peer Y."/>
            <person name="Van Deynze A."/>
        </authorList>
    </citation>
    <scope>NUCLEOTIDE SEQUENCE</scope>
    <source>
        <tissue evidence="3">Leaves</tissue>
    </source>
</reference>
<feature type="region of interest" description="Disordered" evidence="1">
    <location>
        <begin position="244"/>
        <end position="289"/>
    </location>
</feature>
<dbReference type="OrthoDB" id="599271at2759"/>
<protein>
    <submittedName>
        <fullName evidence="3">Uncharacterized protein</fullName>
    </submittedName>
</protein>
<comment type="caution">
    <text evidence="3">The sequence shown here is derived from an EMBL/GenBank/DDBJ whole genome shotgun (WGS) entry which is preliminary data.</text>
</comment>
<dbReference type="InterPro" id="IPR004158">
    <property type="entry name" value="DUF247_pln"/>
</dbReference>
<keyword evidence="2" id="KW-0812">Transmembrane</keyword>
<gene>
    <name evidence="3" type="ORF">HU200_038286</name>
</gene>
<organism evidence="3 4">
    <name type="scientific">Digitaria exilis</name>
    <dbReference type="NCBI Taxonomy" id="1010633"/>
    <lineage>
        <taxon>Eukaryota</taxon>
        <taxon>Viridiplantae</taxon>
        <taxon>Streptophyta</taxon>
        <taxon>Embryophyta</taxon>
        <taxon>Tracheophyta</taxon>
        <taxon>Spermatophyta</taxon>
        <taxon>Magnoliopsida</taxon>
        <taxon>Liliopsida</taxon>
        <taxon>Poales</taxon>
        <taxon>Poaceae</taxon>
        <taxon>PACMAD clade</taxon>
        <taxon>Panicoideae</taxon>
        <taxon>Panicodae</taxon>
        <taxon>Paniceae</taxon>
        <taxon>Anthephorinae</taxon>
        <taxon>Digitaria</taxon>
    </lineage>
</organism>
<sequence>MWVESMEKKLDDAEPMGMKEKWKKHCIFRVPPHFKVGRGNVFTPQTVALGPFHHNDVALRPMEEHKLRAVQHVLRRAGKPLRELAAAVEEMAEELEDAYAGLDGEWRGDNRGKFLEMMVADGCFLLEVMQSNEGYDQNDPVFGEHARRHIKPFVQRDMLMVENQLPLALLRRIFELEKGRVQDEPINNIVSKFLCGGGFCATHVGPPLALHPLDLYRRSLLLRPTLPPAYRVGQRTNCCFPTTGATRPNEQGSSCCLPTRTETRPPAPRFRGESTPEPKPGTPSQRSAKRLWESGVRFKPSRTRCYDDIRFDTSSGWRLEMPRVHLDDSTEHKLSNLMAFEALRAGSGNAVTAFVLFMRDMVESEEDVAVLRKGKVLEHDLAGDDAAAVALFGRLTMDVATFGESDLCRVREEVEDYCDGHKCRVFVFKSWAKLRNSHLSSPWTFLALMFSLLLIGTDITQTVFAVMSYRHDTKNDGQELAPAAPKAARWPGHH</sequence>
<feature type="region of interest" description="Disordered" evidence="1">
    <location>
        <begin position="475"/>
        <end position="494"/>
    </location>
</feature>
<proteinExistence type="predicted"/>
<keyword evidence="4" id="KW-1185">Reference proteome</keyword>